<organism evidence="2">
    <name type="scientific">marine metagenome</name>
    <dbReference type="NCBI Taxonomy" id="408172"/>
    <lineage>
        <taxon>unclassified sequences</taxon>
        <taxon>metagenomes</taxon>
        <taxon>ecological metagenomes</taxon>
    </lineage>
</organism>
<evidence type="ECO:0000313" key="2">
    <source>
        <dbReference type="EMBL" id="SVB02281.1"/>
    </source>
</evidence>
<dbReference type="SUPFAM" id="SSF50249">
    <property type="entry name" value="Nucleic acid-binding proteins"/>
    <property type="match status" value="1"/>
</dbReference>
<accession>A0A382ALY0</accession>
<dbReference type="Gene3D" id="3.30.470.30">
    <property type="entry name" value="DNA ligase/mRNA capping enzyme"/>
    <property type="match status" value="1"/>
</dbReference>
<dbReference type="GO" id="GO:0006281">
    <property type="term" value="P:DNA repair"/>
    <property type="evidence" value="ECO:0007669"/>
    <property type="project" value="InterPro"/>
</dbReference>
<protein>
    <recommendedName>
        <fullName evidence="1">DNA ligase ATP-dependent C-terminal domain-containing protein</fullName>
    </recommendedName>
</protein>
<gene>
    <name evidence="2" type="ORF">METZ01_LOCUS155135</name>
</gene>
<dbReference type="SUPFAM" id="SSF56091">
    <property type="entry name" value="DNA ligase/mRNA capping enzyme, catalytic domain"/>
    <property type="match status" value="1"/>
</dbReference>
<dbReference type="AlphaFoldDB" id="A0A382ALY0"/>
<dbReference type="InterPro" id="IPR012340">
    <property type="entry name" value="NA-bd_OB-fold"/>
</dbReference>
<name>A0A382ALY0_9ZZZZ</name>
<sequence>MSSNLTSGEMHVSPKIDGELWFMIIENDEVVLSNTRGKLIAGDIPLLSEVNKISSRFKGRSILAGELFVATKEGRPRVSDLASALGGGAKAKVETLGFAAFDIISGGDAKSTMPLADYKDRLTLIERLLDGGKRVKCVKTETINSPKEAIGYFEDWVEGGKAEGLVVRAGEGRTYKVKPSLSVDAVIIGYTEKSDDSSQVRSILLALMRADESFQLLGSCGSLGDAKSRKEMMKKIQKSQVESNWRYTSGDGAIYRFVKPEVTVEIKGVDVQSEDSSGDPIRKMVLSYKDNEWLALQKLPCASIHHPVFVRYRSDKQVNTLDLRIEQITDRCLISNTETKAEAAKLSASEIVRREVYTKIVKETTSVRKLVVWKTNKEELDSNYPAYVVHWTDYSPDRKDPLKREVRLASAKKTATTIAEQMLEKNIKKGWEKTTA</sequence>
<dbReference type="GO" id="GO:0003910">
    <property type="term" value="F:DNA ligase (ATP) activity"/>
    <property type="evidence" value="ECO:0007669"/>
    <property type="project" value="InterPro"/>
</dbReference>
<proteinExistence type="predicted"/>
<dbReference type="GO" id="GO:0006310">
    <property type="term" value="P:DNA recombination"/>
    <property type="evidence" value="ECO:0007669"/>
    <property type="project" value="InterPro"/>
</dbReference>
<dbReference type="EMBL" id="UINC01025872">
    <property type="protein sequence ID" value="SVB02281.1"/>
    <property type="molecule type" value="Genomic_DNA"/>
</dbReference>
<dbReference type="Pfam" id="PF04679">
    <property type="entry name" value="DNA_ligase_A_C"/>
    <property type="match status" value="1"/>
</dbReference>
<reference evidence="2" key="1">
    <citation type="submission" date="2018-05" db="EMBL/GenBank/DDBJ databases">
        <authorList>
            <person name="Lanie J.A."/>
            <person name="Ng W.-L."/>
            <person name="Kazmierczak K.M."/>
            <person name="Andrzejewski T.M."/>
            <person name="Davidsen T.M."/>
            <person name="Wayne K.J."/>
            <person name="Tettelin H."/>
            <person name="Glass J.I."/>
            <person name="Rusch D."/>
            <person name="Podicherti R."/>
            <person name="Tsui H.-C.T."/>
            <person name="Winkler M.E."/>
        </authorList>
    </citation>
    <scope>NUCLEOTIDE SEQUENCE</scope>
</reference>
<dbReference type="Gene3D" id="2.40.50.140">
    <property type="entry name" value="Nucleic acid-binding proteins"/>
    <property type="match status" value="1"/>
</dbReference>
<evidence type="ECO:0000259" key="1">
    <source>
        <dbReference type="Pfam" id="PF04679"/>
    </source>
</evidence>
<dbReference type="InterPro" id="IPR012309">
    <property type="entry name" value="DNA_ligase_ATP-dep_C"/>
</dbReference>
<feature type="domain" description="DNA ligase ATP-dependent C-terminal" evidence="1">
    <location>
        <begin position="198"/>
        <end position="316"/>
    </location>
</feature>